<feature type="repeat" description="WD" evidence="5">
    <location>
        <begin position="164"/>
        <end position="195"/>
    </location>
</feature>
<evidence type="ECO:0000256" key="4">
    <source>
        <dbReference type="ARBA" id="ARBA00023242"/>
    </source>
</evidence>
<dbReference type="InterPro" id="IPR015943">
    <property type="entry name" value="WD40/YVTN_repeat-like_dom_sf"/>
</dbReference>
<dbReference type="PROSITE" id="PS50294">
    <property type="entry name" value="WD_REPEATS_REGION"/>
    <property type="match status" value="2"/>
</dbReference>
<protein>
    <submittedName>
        <fullName evidence="6">WD40 repeat-like protein</fullName>
    </submittedName>
</protein>
<dbReference type="PRINTS" id="PR00320">
    <property type="entry name" value="GPROTEINBRPT"/>
</dbReference>
<dbReference type="EMBL" id="KB467876">
    <property type="protein sequence ID" value="PCH36251.1"/>
    <property type="molecule type" value="Genomic_DNA"/>
</dbReference>
<dbReference type="InterPro" id="IPR036322">
    <property type="entry name" value="WD40_repeat_dom_sf"/>
</dbReference>
<dbReference type="SMART" id="SM00320">
    <property type="entry name" value="WD40"/>
    <property type="match status" value="3"/>
</dbReference>
<organism evidence="6 7">
    <name type="scientific">Wolfiporia cocos (strain MD-104)</name>
    <name type="common">Brown rot fungus</name>
    <dbReference type="NCBI Taxonomy" id="742152"/>
    <lineage>
        <taxon>Eukaryota</taxon>
        <taxon>Fungi</taxon>
        <taxon>Dikarya</taxon>
        <taxon>Basidiomycota</taxon>
        <taxon>Agaricomycotina</taxon>
        <taxon>Agaricomycetes</taxon>
        <taxon>Polyporales</taxon>
        <taxon>Phaeolaceae</taxon>
        <taxon>Wolfiporia</taxon>
    </lineage>
</organism>
<reference evidence="6 7" key="1">
    <citation type="journal article" date="2012" name="Science">
        <title>The Paleozoic origin of enzymatic lignin decomposition reconstructed from 31 fungal genomes.</title>
        <authorList>
            <person name="Floudas D."/>
            <person name="Binder M."/>
            <person name="Riley R."/>
            <person name="Barry K."/>
            <person name="Blanchette R.A."/>
            <person name="Henrissat B."/>
            <person name="Martinez A.T."/>
            <person name="Otillar R."/>
            <person name="Spatafora J.W."/>
            <person name="Yadav J.S."/>
            <person name="Aerts A."/>
            <person name="Benoit I."/>
            <person name="Boyd A."/>
            <person name="Carlson A."/>
            <person name="Copeland A."/>
            <person name="Coutinho P.M."/>
            <person name="de Vries R.P."/>
            <person name="Ferreira P."/>
            <person name="Findley K."/>
            <person name="Foster B."/>
            <person name="Gaskell J."/>
            <person name="Glotzer D."/>
            <person name="Gorecki P."/>
            <person name="Heitman J."/>
            <person name="Hesse C."/>
            <person name="Hori C."/>
            <person name="Igarashi K."/>
            <person name="Jurgens J.A."/>
            <person name="Kallen N."/>
            <person name="Kersten P."/>
            <person name="Kohler A."/>
            <person name="Kuees U."/>
            <person name="Kumar T.K.A."/>
            <person name="Kuo A."/>
            <person name="LaButti K."/>
            <person name="Larrondo L.F."/>
            <person name="Lindquist E."/>
            <person name="Ling A."/>
            <person name="Lombard V."/>
            <person name="Lucas S."/>
            <person name="Lundell T."/>
            <person name="Martin R."/>
            <person name="McLaughlin D.J."/>
            <person name="Morgenstern I."/>
            <person name="Morin E."/>
            <person name="Murat C."/>
            <person name="Nagy L.G."/>
            <person name="Nolan M."/>
            <person name="Ohm R.A."/>
            <person name="Patyshakuliyeva A."/>
            <person name="Rokas A."/>
            <person name="Ruiz-Duenas F.J."/>
            <person name="Sabat G."/>
            <person name="Salamov A."/>
            <person name="Samejima M."/>
            <person name="Schmutz J."/>
            <person name="Slot J.C."/>
            <person name="St John F."/>
            <person name="Stenlid J."/>
            <person name="Sun H."/>
            <person name="Sun S."/>
            <person name="Syed K."/>
            <person name="Tsang A."/>
            <person name="Wiebenga A."/>
            <person name="Young D."/>
            <person name="Pisabarro A."/>
            <person name="Eastwood D.C."/>
            <person name="Martin F."/>
            <person name="Cullen D."/>
            <person name="Grigoriev I.V."/>
            <person name="Hibbett D.S."/>
        </authorList>
    </citation>
    <scope>NUCLEOTIDE SEQUENCE [LARGE SCALE GENOMIC DNA]</scope>
    <source>
        <strain evidence="6 7">MD-104</strain>
    </source>
</reference>
<dbReference type="InterPro" id="IPR019775">
    <property type="entry name" value="WD40_repeat_CS"/>
</dbReference>
<dbReference type="Pfam" id="PF00400">
    <property type="entry name" value="WD40"/>
    <property type="match status" value="3"/>
</dbReference>
<dbReference type="InterPro" id="IPR001680">
    <property type="entry name" value="WD40_rpt"/>
</dbReference>
<comment type="subcellular location">
    <subcellularLocation>
        <location evidence="1">Nucleus</location>
        <location evidence="1">Nucleolus</location>
    </subcellularLocation>
</comment>
<dbReference type="GO" id="GO:0000027">
    <property type="term" value="P:ribosomal large subunit assembly"/>
    <property type="evidence" value="ECO:0007669"/>
    <property type="project" value="TreeGrafter"/>
</dbReference>
<gene>
    <name evidence="6" type="ORF">WOLCODRAFT_166784</name>
</gene>
<dbReference type="SUPFAM" id="SSF50978">
    <property type="entry name" value="WD40 repeat-like"/>
    <property type="match status" value="1"/>
</dbReference>
<keyword evidence="3" id="KW-0677">Repeat</keyword>
<feature type="repeat" description="WD" evidence="5">
    <location>
        <begin position="120"/>
        <end position="163"/>
    </location>
</feature>
<dbReference type="OrthoDB" id="6262491at2759"/>
<keyword evidence="7" id="KW-1185">Reference proteome</keyword>
<dbReference type="PROSITE" id="PS50082">
    <property type="entry name" value="WD_REPEATS_2"/>
    <property type="match status" value="2"/>
</dbReference>
<dbReference type="PANTHER" id="PTHR19848">
    <property type="entry name" value="WD40 REPEAT PROTEIN"/>
    <property type="match status" value="1"/>
</dbReference>
<dbReference type="PROSITE" id="PS00678">
    <property type="entry name" value="WD_REPEATS_1"/>
    <property type="match status" value="1"/>
</dbReference>
<keyword evidence="2 5" id="KW-0853">WD repeat</keyword>
<evidence type="ECO:0000256" key="5">
    <source>
        <dbReference type="PROSITE-ProRule" id="PRU00221"/>
    </source>
</evidence>
<dbReference type="PANTHER" id="PTHR19848:SF0">
    <property type="entry name" value="NOTCHLESS PROTEIN HOMOLOG 1"/>
    <property type="match status" value="1"/>
</dbReference>
<sequence length="195" mass="21730">MLTLNTDLVLHTGPFDRTGEKPSSDDQGQSLVLTRYNQLVSTNDETLISGSGDHMPFFWSLFPSRVATIATSDAAAERGGKLKPVVRLTGHQHGRWAASAAWDSSVRIWDGRTSKFVTMIGGHIGPAYRLTWSADSRLRLLVSASKDSTVKIWDLKTYKLKTYLPGHTDEVYCVDPVADRIVSDGRERTVEIWKH</sequence>
<evidence type="ECO:0000256" key="1">
    <source>
        <dbReference type="ARBA" id="ARBA00004604"/>
    </source>
</evidence>
<dbReference type="Gene3D" id="2.130.10.10">
    <property type="entry name" value="YVTN repeat-like/Quinoprotein amine dehydrogenase"/>
    <property type="match status" value="1"/>
</dbReference>
<evidence type="ECO:0000256" key="3">
    <source>
        <dbReference type="ARBA" id="ARBA00022737"/>
    </source>
</evidence>
<proteinExistence type="predicted"/>
<accession>A0A2H3J2P4</accession>
<keyword evidence="4" id="KW-0539">Nucleus</keyword>
<name>A0A2H3J2P4_WOLCO</name>
<dbReference type="STRING" id="742152.A0A2H3J2P4"/>
<evidence type="ECO:0000256" key="2">
    <source>
        <dbReference type="ARBA" id="ARBA00022574"/>
    </source>
</evidence>
<evidence type="ECO:0000313" key="7">
    <source>
        <dbReference type="Proteomes" id="UP000218811"/>
    </source>
</evidence>
<dbReference type="GO" id="GO:0005730">
    <property type="term" value="C:nucleolus"/>
    <property type="evidence" value="ECO:0007669"/>
    <property type="project" value="UniProtKB-SubCell"/>
</dbReference>
<dbReference type="Proteomes" id="UP000218811">
    <property type="component" value="Unassembled WGS sequence"/>
</dbReference>
<dbReference type="AlphaFoldDB" id="A0A2H3J2P4"/>
<dbReference type="InterPro" id="IPR020472">
    <property type="entry name" value="WD40_PAC1"/>
</dbReference>
<evidence type="ECO:0000313" key="6">
    <source>
        <dbReference type="EMBL" id="PCH36251.1"/>
    </source>
</evidence>